<organism evidence="2 3">
    <name type="scientific">Aquimarina mytili</name>
    <dbReference type="NCBI Taxonomy" id="874423"/>
    <lineage>
        <taxon>Bacteria</taxon>
        <taxon>Pseudomonadati</taxon>
        <taxon>Bacteroidota</taxon>
        <taxon>Flavobacteriia</taxon>
        <taxon>Flavobacteriales</taxon>
        <taxon>Flavobacteriaceae</taxon>
        <taxon>Aquimarina</taxon>
    </lineage>
</organism>
<dbReference type="AlphaFoldDB" id="A0A936ZYE1"/>
<feature type="chain" id="PRO_5037130068" description="DUF4142 domain-containing protein" evidence="1">
    <location>
        <begin position="19"/>
        <end position="175"/>
    </location>
</feature>
<accession>A0A936ZYE1</accession>
<evidence type="ECO:0000313" key="3">
    <source>
        <dbReference type="Proteomes" id="UP000651057"/>
    </source>
</evidence>
<keyword evidence="1" id="KW-0732">Signal</keyword>
<evidence type="ECO:0008006" key="4">
    <source>
        <dbReference type="Google" id="ProtNLM"/>
    </source>
</evidence>
<keyword evidence="3" id="KW-1185">Reference proteome</keyword>
<dbReference type="RefSeq" id="WP_201918433.1">
    <property type="nucleotide sequence ID" value="NZ_BAABAX010000005.1"/>
</dbReference>
<evidence type="ECO:0000256" key="1">
    <source>
        <dbReference type="SAM" id="SignalP"/>
    </source>
</evidence>
<feature type="signal peptide" evidence="1">
    <location>
        <begin position="1"/>
        <end position="18"/>
    </location>
</feature>
<protein>
    <recommendedName>
        <fullName evidence="4">DUF4142 domain-containing protein</fullName>
    </recommendedName>
</protein>
<reference evidence="2" key="1">
    <citation type="submission" date="2021-01" db="EMBL/GenBank/DDBJ databases">
        <authorList>
            <person name="Zhong Y.L."/>
        </authorList>
    </citation>
    <scope>NUCLEOTIDE SEQUENCE</scope>
    <source>
        <strain evidence="2">KCTC 23302</strain>
    </source>
</reference>
<sequence>MMRTILCILLLKSVAVFSQWIDPGSLSGSSAATFQYMILGNADRNLTRQVNRFTIQYSKRIPYLMLSSSLTKKINTQIDTAIRRYNFLVSRNNSLVFFRYSRKRNNAKALTIIKKMLDNLERELNKQNSIGVIHGEKLNLYQNAMKSLSKIHRLMDIIEDNVAQSKLLDAITRRK</sequence>
<dbReference type="Proteomes" id="UP000651057">
    <property type="component" value="Unassembled WGS sequence"/>
</dbReference>
<gene>
    <name evidence="2" type="ORF">JJQ60_07880</name>
</gene>
<name>A0A936ZYE1_9FLAO</name>
<dbReference type="EMBL" id="JAERQJ010000003">
    <property type="protein sequence ID" value="MBL0683431.1"/>
    <property type="molecule type" value="Genomic_DNA"/>
</dbReference>
<proteinExistence type="predicted"/>
<comment type="caution">
    <text evidence="2">The sequence shown here is derived from an EMBL/GenBank/DDBJ whole genome shotgun (WGS) entry which is preliminary data.</text>
</comment>
<evidence type="ECO:0000313" key="2">
    <source>
        <dbReference type="EMBL" id="MBL0683431.1"/>
    </source>
</evidence>